<feature type="chain" id="PRO_5038470728" evidence="2">
    <location>
        <begin position="24"/>
        <end position="265"/>
    </location>
</feature>
<sequence length="265" mass="28958">MRAMKLTTSAAVALLIVAACSDATTSDEDATDNTGADDNTTEATESPTPDETGETDEATEGEPSEPEEPVYEPRTLTPDIDDVEIPDYSDGPMDWDVAPGPDGTIPALPWYFGEPAYRSAEQVGDEEPFQWDATLHEVVCGVDPGALNEEYRDNLTDSYIGKANQELCKVTIQYDHIGSTPGVPELPTGIVIDDTEYEQPSDPALDFINDQLFDEAFAEDLRTGDSVIAVTYLEKPIDEELQAIYLGPDATQVRMWLLLEPYEAP</sequence>
<evidence type="ECO:0000313" key="3">
    <source>
        <dbReference type="EMBL" id="AZQ77741.1"/>
    </source>
</evidence>
<protein>
    <submittedName>
        <fullName evidence="3">Uncharacterized protein</fullName>
    </submittedName>
</protein>
<feature type="signal peptide" evidence="2">
    <location>
        <begin position="1"/>
        <end position="23"/>
    </location>
</feature>
<proteinExistence type="predicted"/>
<keyword evidence="2" id="KW-0732">Signal</keyword>
<feature type="region of interest" description="Disordered" evidence="1">
    <location>
        <begin position="23"/>
        <end position="91"/>
    </location>
</feature>
<dbReference type="EMBL" id="CP034593">
    <property type="protein sequence ID" value="AZQ77741.1"/>
    <property type="molecule type" value="Genomic_DNA"/>
</dbReference>
<evidence type="ECO:0000256" key="1">
    <source>
        <dbReference type="SAM" id="MobiDB-lite"/>
    </source>
</evidence>
<name>A0A3Q9G4Y7_9ACTO</name>
<feature type="compositionally biased region" description="Acidic residues" evidence="1">
    <location>
        <begin position="51"/>
        <end position="70"/>
    </location>
</feature>
<organism evidence="3 4">
    <name type="scientific">Flaviflexus ciconiae</name>
    <dbReference type="NCBI Taxonomy" id="2496867"/>
    <lineage>
        <taxon>Bacteria</taxon>
        <taxon>Bacillati</taxon>
        <taxon>Actinomycetota</taxon>
        <taxon>Actinomycetes</taxon>
        <taxon>Actinomycetales</taxon>
        <taxon>Actinomycetaceae</taxon>
        <taxon>Flaviflexus</taxon>
    </lineage>
</organism>
<dbReference type="PROSITE" id="PS51257">
    <property type="entry name" value="PROKAR_LIPOPROTEIN"/>
    <property type="match status" value="1"/>
</dbReference>
<dbReference type="RefSeq" id="WP_126704544.1">
    <property type="nucleotide sequence ID" value="NZ_CP034593.1"/>
</dbReference>
<dbReference type="Proteomes" id="UP000280344">
    <property type="component" value="Chromosome"/>
</dbReference>
<dbReference type="AlphaFoldDB" id="A0A3Q9G4Y7"/>
<evidence type="ECO:0000313" key="4">
    <source>
        <dbReference type="Proteomes" id="UP000280344"/>
    </source>
</evidence>
<dbReference type="KEGG" id="flh:EJ997_10705"/>
<feature type="compositionally biased region" description="Low complexity" evidence="1">
    <location>
        <begin position="32"/>
        <end position="50"/>
    </location>
</feature>
<accession>A0A3Q9G4Y7</accession>
<keyword evidence="4" id="KW-1185">Reference proteome</keyword>
<evidence type="ECO:0000256" key="2">
    <source>
        <dbReference type="SAM" id="SignalP"/>
    </source>
</evidence>
<reference evidence="3 4" key="1">
    <citation type="submission" date="2018-12" db="EMBL/GenBank/DDBJ databases">
        <title>Complete genome sequence of Flaviflexus sp. H23T48.</title>
        <authorList>
            <person name="Bae J.-W."/>
            <person name="Lee J.-Y."/>
        </authorList>
    </citation>
    <scope>NUCLEOTIDE SEQUENCE [LARGE SCALE GENOMIC DNA]</scope>
    <source>
        <strain evidence="3 4">H23T48</strain>
    </source>
</reference>
<gene>
    <name evidence="3" type="ORF">EJ997_10705</name>
</gene>